<protein>
    <recommendedName>
        <fullName evidence="2">alpha-L-fucosidase</fullName>
        <ecNumber evidence="2">3.2.1.51</ecNumber>
    </recommendedName>
</protein>
<evidence type="ECO:0000313" key="9">
    <source>
        <dbReference type="Proteomes" id="UP000267027"/>
    </source>
</evidence>
<evidence type="ECO:0000256" key="1">
    <source>
        <dbReference type="ARBA" id="ARBA00007951"/>
    </source>
</evidence>
<dbReference type="InterPro" id="IPR000933">
    <property type="entry name" value="Glyco_hydro_29"/>
</dbReference>
<keyword evidence="3 6" id="KW-0732">Signal</keyword>
<dbReference type="GO" id="GO:0005764">
    <property type="term" value="C:lysosome"/>
    <property type="evidence" value="ECO:0007669"/>
    <property type="project" value="TreeGrafter"/>
</dbReference>
<dbReference type="GO" id="GO:0016139">
    <property type="term" value="P:glycoside catabolic process"/>
    <property type="evidence" value="ECO:0007669"/>
    <property type="project" value="TreeGrafter"/>
</dbReference>
<dbReference type="Gene3D" id="3.20.20.80">
    <property type="entry name" value="Glycosidases"/>
    <property type="match status" value="1"/>
</dbReference>
<evidence type="ECO:0000256" key="3">
    <source>
        <dbReference type="ARBA" id="ARBA00022729"/>
    </source>
</evidence>
<reference evidence="8 9" key="2">
    <citation type="submission" date="2018-11" db="EMBL/GenBank/DDBJ databases">
        <authorList>
            <consortium name="Pathogen Informatics"/>
        </authorList>
    </citation>
    <scope>NUCLEOTIDE SEQUENCE [LARGE SCALE GENOMIC DNA]</scope>
    <source>
        <strain evidence="8 9">Costa Rica</strain>
    </source>
</reference>
<dbReference type="GO" id="GO:0006004">
    <property type="term" value="P:fucose metabolic process"/>
    <property type="evidence" value="ECO:0007669"/>
    <property type="project" value="TreeGrafter"/>
</dbReference>
<dbReference type="AlphaFoldDB" id="A0A0R3PW59"/>
<name>A0A0R3PW59_ANGCS</name>
<dbReference type="Pfam" id="PF01120">
    <property type="entry name" value="Alpha_L_fucos"/>
    <property type="match status" value="1"/>
</dbReference>
<evidence type="ECO:0000313" key="8">
    <source>
        <dbReference type="EMBL" id="VDM61929.1"/>
    </source>
</evidence>
<dbReference type="SUPFAM" id="SSF51445">
    <property type="entry name" value="(Trans)glycosidases"/>
    <property type="match status" value="1"/>
</dbReference>
<proteinExistence type="inferred from homology"/>
<accession>A0A0R3PW59</accession>
<evidence type="ECO:0000256" key="2">
    <source>
        <dbReference type="ARBA" id="ARBA00012662"/>
    </source>
</evidence>
<feature type="signal peptide" evidence="6">
    <location>
        <begin position="1"/>
        <end position="17"/>
    </location>
</feature>
<dbReference type="EC" id="3.2.1.51" evidence="2"/>
<evidence type="ECO:0000256" key="6">
    <source>
        <dbReference type="SAM" id="SignalP"/>
    </source>
</evidence>
<keyword evidence="5" id="KW-0326">Glycosidase</keyword>
<feature type="chain" id="PRO_5043130345" description="alpha-L-fucosidase" evidence="6">
    <location>
        <begin position="18"/>
        <end position="232"/>
    </location>
</feature>
<dbReference type="InterPro" id="IPR057739">
    <property type="entry name" value="Glyco_hydro_29_N"/>
</dbReference>
<dbReference type="PANTHER" id="PTHR10030:SF37">
    <property type="entry name" value="ALPHA-L-FUCOSIDASE-RELATED"/>
    <property type="match status" value="1"/>
</dbReference>
<evidence type="ECO:0000256" key="5">
    <source>
        <dbReference type="ARBA" id="ARBA00023295"/>
    </source>
</evidence>
<dbReference type="Proteomes" id="UP000267027">
    <property type="component" value="Unassembled WGS sequence"/>
</dbReference>
<dbReference type="EMBL" id="UYYA01004452">
    <property type="protein sequence ID" value="VDM61929.1"/>
    <property type="molecule type" value="Genomic_DNA"/>
</dbReference>
<evidence type="ECO:0000313" key="10">
    <source>
        <dbReference type="WBParaSite" id="ACOC_0001034301-mRNA-1"/>
    </source>
</evidence>
<dbReference type="STRING" id="334426.A0A0R3PW59"/>
<keyword evidence="4" id="KW-0378">Hydrolase</keyword>
<dbReference type="GO" id="GO:0004560">
    <property type="term" value="F:alpha-L-fucosidase activity"/>
    <property type="evidence" value="ECO:0007669"/>
    <property type="project" value="UniProtKB-EC"/>
</dbReference>
<dbReference type="WBParaSite" id="ACOC_0001034301-mRNA-1">
    <property type="protein sequence ID" value="ACOC_0001034301-mRNA-1"/>
    <property type="gene ID" value="ACOC_0001034301"/>
</dbReference>
<sequence>MRTGAFTFTLWITIITAKYQSTDVNTVHILIEQLARTISCGGNFLLNIGPDMHGKIPAIFEDRLRELGRLLLFSCHFFICRFINVNSEAIYNTKPWIYQNDTGNVWYTSKLNSSKLRFDRLFNPQMEGSTIIYAWILNMPTTDLKLKRVKTTNTTLVSFLGTNVSYTPGSMSSLVIPFSRIPWRLLIRNDVMILKIQSAATQRHTPLVAGGHRKSKTLLGYADDFNWVYNAF</sequence>
<reference evidence="10" key="1">
    <citation type="submission" date="2017-02" db="UniProtKB">
        <authorList>
            <consortium name="WormBaseParasite"/>
        </authorList>
    </citation>
    <scope>IDENTIFICATION</scope>
</reference>
<feature type="domain" description="Glycoside hydrolase family 29 N-terminal" evidence="7">
    <location>
        <begin position="19"/>
        <end position="71"/>
    </location>
</feature>
<keyword evidence="9" id="KW-1185">Reference proteome</keyword>
<dbReference type="InterPro" id="IPR017853">
    <property type="entry name" value="GH"/>
</dbReference>
<organism evidence="10">
    <name type="scientific">Angiostrongylus costaricensis</name>
    <name type="common">Nematode worm</name>
    <dbReference type="NCBI Taxonomy" id="334426"/>
    <lineage>
        <taxon>Eukaryota</taxon>
        <taxon>Metazoa</taxon>
        <taxon>Ecdysozoa</taxon>
        <taxon>Nematoda</taxon>
        <taxon>Chromadorea</taxon>
        <taxon>Rhabditida</taxon>
        <taxon>Rhabditina</taxon>
        <taxon>Rhabditomorpha</taxon>
        <taxon>Strongyloidea</taxon>
        <taxon>Metastrongylidae</taxon>
        <taxon>Angiostrongylus</taxon>
    </lineage>
</organism>
<dbReference type="OrthoDB" id="6039950at2759"/>
<dbReference type="PANTHER" id="PTHR10030">
    <property type="entry name" value="ALPHA-L-FUCOSIDASE"/>
    <property type="match status" value="1"/>
</dbReference>
<comment type="similarity">
    <text evidence="1">Belongs to the glycosyl hydrolase 29 family.</text>
</comment>
<evidence type="ECO:0000259" key="7">
    <source>
        <dbReference type="Pfam" id="PF01120"/>
    </source>
</evidence>
<evidence type="ECO:0000256" key="4">
    <source>
        <dbReference type="ARBA" id="ARBA00022801"/>
    </source>
</evidence>
<gene>
    <name evidence="8" type="ORF">ACOC_LOCUS10344</name>
</gene>